<gene>
    <name evidence="3" type="ORF">DYI23_13805</name>
</gene>
<keyword evidence="3" id="KW-0489">Methyltransferase</keyword>
<dbReference type="InterPro" id="IPR029063">
    <property type="entry name" value="SAM-dependent_MTases_sf"/>
</dbReference>
<dbReference type="GO" id="GO:0016126">
    <property type="term" value="P:sterol biosynthetic process"/>
    <property type="evidence" value="ECO:0007669"/>
    <property type="project" value="TreeGrafter"/>
</dbReference>
<evidence type="ECO:0000313" key="4">
    <source>
        <dbReference type="Proteomes" id="UP000705379"/>
    </source>
</evidence>
<name>A0A944GTA7_9HYPH</name>
<proteinExistence type="predicted"/>
<evidence type="ECO:0000259" key="2">
    <source>
        <dbReference type="Pfam" id="PF08241"/>
    </source>
</evidence>
<dbReference type="Proteomes" id="UP000705379">
    <property type="component" value="Unassembled WGS sequence"/>
</dbReference>
<dbReference type="Pfam" id="PF08241">
    <property type="entry name" value="Methyltransf_11"/>
    <property type="match status" value="1"/>
</dbReference>
<comment type="caution">
    <text evidence="3">The sequence shown here is derived from an EMBL/GenBank/DDBJ whole genome shotgun (WGS) entry which is preliminary data.</text>
</comment>
<dbReference type="RefSeq" id="WP_213216710.1">
    <property type="nucleotide sequence ID" value="NZ_QTKU01000003.1"/>
</dbReference>
<dbReference type="Gene3D" id="3.40.50.150">
    <property type="entry name" value="Vaccinia Virus protein VP39"/>
    <property type="match status" value="1"/>
</dbReference>
<dbReference type="PANTHER" id="PTHR44068">
    <property type="entry name" value="ZGC:194242"/>
    <property type="match status" value="1"/>
</dbReference>
<organism evidence="3 4">
    <name type="scientific">Roseibium polysiphoniae</name>
    <dbReference type="NCBI Taxonomy" id="2571221"/>
    <lineage>
        <taxon>Bacteria</taxon>
        <taxon>Pseudomonadati</taxon>
        <taxon>Pseudomonadota</taxon>
        <taxon>Alphaproteobacteria</taxon>
        <taxon>Hyphomicrobiales</taxon>
        <taxon>Stappiaceae</taxon>
        <taxon>Roseibium</taxon>
    </lineage>
</organism>
<dbReference type="GO" id="GO:0003838">
    <property type="term" value="F:sterol 24-C-methyltransferase activity"/>
    <property type="evidence" value="ECO:0007669"/>
    <property type="project" value="TreeGrafter"/>
</dbReference>
<reference evidence="3" key="2">
    <citation type="journal article" date="2021" name="Microorganisms">
        <title>Bacterial Dimethylsulfoniopropionate Biosynthesis in the East China Sea.</title>
        <authorList>
            <person name="Liu J."/>
            <person name="Zhang Y."/>
            <person name="Liu J."/>
            <person name="Zhong H."/>
            <person name="Williams B.T."/>
            <person name="Zheng Y."/>
            <person name="Curson A.R.J."/>
            <person name="Sun C."/>
            <person name="Sun H."/>
            <person name="Song D."/>
            <person name="Wagner Mackenzie B."/>
            <person name="Bermejo Martinez A."/>
            <person name="Todd J.D."/>
            <person name="Zhang X.H."/>
        </authorList>
    </citation>
    <scope>NUCLEOTIDE SEQUENCE</scope>
    <source>
        <strain evidence="3">AESS21</strain>
    </source>
</reference>
<dbReference type="AlphaFoldDB" id="A0A944GTA7"/>
<dbReference type="GO" id="GO:0032259">
    <property type="term" value="P:methylation"/>
    <property type="evidence" value="ECO:0007669"/>
    <property type="project" value="UniProtKB-KW"/>
</dbReference>
<feature type="domain" description="Methyltransferase type 11" evidence="2">
    <location>
        <begin position="89"/>
        <end position="183"/>
    </location>
</feature>
<accession>A0A944GTA7</accession>
<sequence length="275" mass="30610">MTSRVFDMVLEAADRGLFPKARKWGWQRLYNLMSRFWTDGDWRFMNYGYLPPADKAAFPLDEMDEPERAFIGLYFQAVDGVDLAGKRVLEVGCGRGGGTAYVAKYHGAAKAVGVDYSPVTVKRAQTLNGETDVLSYAFGDAEKLPFEDGSFDVVVNIESSHCYSDMDAFLREVARVLAPGGIFTWADMRGKAMMPGTDTSFEAVKTLEKQRETVLSPGVVAALDQMNERKVARIAKIPLAGRFFKEFAGTKGSALYKWLKNGEVIYLARVYRKVG</sequence>
<evidence type="ECO:0000256" key="1">
    <source>
        <dbReference type="ARBA" id="ARBA00022679"/>
    </source>
</evidence>
<reference evidence="3" key="1">
    <citation type="submission" date="2018-08" db="EMBL/GenBank/DDBJ databases">
        <authorList>
            <person name="Jin W."/>
            <person name="Wang H."/>
            <person name="Yang Y."/>
            <person name="Li M."/>
            <person name="Liu J."/>
        </authorList>
    </citation>
    <scope>NUCLEOTIDE SEQUENCE</scope>
    <source>
        <strain evidence="3">AESS21</strain>
    </source>
</reference>
<dbReference type="CDD" id="cd02440">
    <property type="entry name" value="AdoMet_MTases"/>
    <property type="match status" value="1"/>
</dbReference>
<dbReference type="SUPFAM" id="SSF53335">
    <property type="entry name" value="S-adenosyl-L-methionine-dependent methyltransferases"/>
    <property type="match status" value="1"/>
</dbReference>
<dbReference type="InterPro" id="IPR050447">
    <property type="entry name" value="Erg6_SMT_methyltransf"/>
</dbReference>
<evidence type="ECO:0000313" key="3">
    <source>
        <dbReference type="EMBL" id="MBS8261294.1"/>
    </source>
</evidence>
<dbReference type="InterPro" id="IPR013216">
    <property type="entry name" value="Methyltransf_11"/>
</dbReference>
<keyword evidence="1" id="KW-0808">Transferase</keyword>
<dbReference type="PANTHER" id="PTHR44068:SF1">
    <property type="entry name" value="HYPOTHETICAL LOC100005854"/>
    <property type="match status" value="1"/>
</dbReference>
<protein>
    <submittedName>
        <fullName evidence="3">Class I SAM-dependent methyltransferase</fullName>
    </submittedName>
</protein>
<dbReference type="EMBL" id="QTKU01000003">
    <property type="protein sequence ID" value="MBS8261294.1"/>
    <property type="molecule type" value="Genomic_DNA"/>
</dbReference>